<comment type="caution">
    <text evidence="9">The sequence shown here is derived from an EMBL/GenBank/DDBJ whole genome shotgun (WGS) entry which is preliminary data.</text>
</comment>
<feature type="signal peptide" evidence="7">
    <location>
        <begin position="1"/>
        <end position="34"/>
    </location>
</feature>
<feature type="transmembrane region" description="Helical" evidence="6">
    <location>
        <begin position="82"/>
        <end position="106"/>
    </location>
</feature>
<protein>
    <recommendedName>
        <fullName evidence="8">Major facilitator superfamily (MFS) profile domain-containing protein</fullName>
    </recommendedName>
</protein>
<dbReference type="Pfam" id="PF07690">
    <property type="entry name" value="MFS_1"/>
    <property type="match status" value="1"/>
</dbReference>
<dbReference type="PROSITE" id="PS50850">
    <property type="entry name" value="MFS"/>
    <property type="match status" value="1"/>
</dbReference>
<evidence type="ECO:0000313" key="10">
    <source>
        <dbReference type="Proteomes" id="UP001501747"/>
    </source>
</evidence>
<dbReference type="InterPro" id="IPR036259">
    <property type="entry name" value="MFS_trans_sf"/>
</dbReference>
<evidence type="ECO:0000256" key="1">
    <source>
        <dbReference type="ARBA" id="ARBA00004429"/>
    </source>
</evidence>
<feature type="transmembrane region" description="Helical" evidence="6">
    <location>
        <begin position="112"/>
        <end position="130"/>
    </location>
</feature>
<organism evidence="9 10">
    <name type="scientific">Allokutzneria multivorans</name>
    <dbReference type="NCBI Taxonomy" id="1142134"/>
    <lineage>
        <taxon>Bacteria</taxon>
        <taxon>Bacillati</taxon>
        <taxon>Actinomycetota</taxon>
        <taxon>Actinomycetes</taxon>
        <taxon>Pseudonocardiales</taxon>
        <taxon>Pseudonocardiaceae</taxon>
        <taxon>Allokutzneria</taxon>
    </lineage>
</organism>
<dbReference type="Gene3D" id="1.20.1720.10">
    <property type="entry name" value="Multidrug resistance protein D"/>
    <property type="match status" value="1"/>
</dbReference>
<feature type="chain" id="PRO_5045235278" description="Major facilitator superfamily (MFS) profile domain-containing protein" evidence="7">
    <location>
        <begin position="35"/>
        <end position="393"/>
    </location>
</feature>
<dbReference type="PANTHER" id="PTHR23501">
    <property type="entry name" value="MAJOR FACILITATOR SUPERFAMILY"/>
    <property type="match status" value="1"/>
</dbReference>
<reference evidence="10" key="1">
    <citation type="journal article" date="2019" name="Int. J. Syst. Evol. Microbiol.">
        <title>The Global Catalogue of Microorganisms (GCM) 10K type strain sequencing project: providing services to taxonomists for standard genome sequencing and annotation.</title>
        <authorList>
            <consortium name="The Broad Institute Genomics Platform"/>
            <consortium name="The Broad Institute Genome Sequencing Center for Infectious Disease"/>
            <person name="Wu L."/>
            <person name="Ma J."/>
        </authorList>
    </citation>
    <scope>NUCLEOTIDE SEQUENCE [LARGE SCALE GENOMIC DNA]</scope>
    <source>
        <strain evidence="10">JCM 17342</strain>
    </source>
</reference>
<feature type="transmembrane region" description="Helical" evidence="6">
    <location>
        <begin position="137"/>
        <end position="153"/>
    </location>
</feature>
<evidence type="ECO:0000259" key="8">
    <source>
        <dbReference type="PROSITE" id="PS50850"/>
    </source>
</evidence>
<feature type="transmembrane region" description="Helical" evidence="6">
    <location>
        <begin position="334"/>
        <end position="356"/>
    </location>
</feature>
<accession>A0ABP7R130</accession>
<sequence length="393" mass="39463">MYFGGMAAPTSRDRRVPVLSLALLATPTSLSANSATTAIPDLARELQVSVADATWTATAFGWAAVVGTPLTAGLLRSRGPRVAVLVNAALVLLGTLLVALAPTLLVLLVGRAAQAAGGGGLVTLAIGLAATPRRTGAITAGVGLVGAFGPLAGSTLSEFSWRVALCLSLLALLAVPAVLRRLPEHHDPVGTSAGDSVGLVLVLGLASALVLVPRFPVAGLASGAAMGVLLARNVTLRPEGFVPRKVLRSHAFRVAATAACALSTAYFAVLYTVPLLLRAQWSSDRIGMITLIALAAGSTASLLATRYASRLGPVIMTAGAVGAALPLITTWPSAVAAATGFAVFAATAGMAWYAGVLGRATPSADRPAALGLLTLCYQLGGAFGPALATLLIS</sequence>
<keyword evidence="10" id="KW-1185">Reference proteome</keyword>
<feature type="transmembrane region" description="Helical" evidence="6">
    <location>
        <begin position="217"/>
        <end position="234"/>
    </location>
</feature>
<feature type="transmembrane region" description="Helical" evidence="6">
    <location>
        <begin position="368"/>
        <end position="392"/>
    </location>
</feature>
<evidence type="ECO:0000256" key="5">
    <source>
        <dbReference type="ARBA" id="ARBA00023136"/>
    </source>
</evidence>
<dbReference type="EMBL" id="BAABAL010000004">
    <property type="protein sequence ID" value="GAA3990354.1"/>
    <property type="molecule type" value="Genomic_DNA"/>
</dbReference>
<evidence type="ECO:0000256" key="7">
    <source>
        <dbReference type="SAM" id="SignalP"/>
    </source>
</evidence>
<feature type="transmembrane region" description="Helical" evidence="6">
    <location>
        <begin position="55"/>
        <end position="75"/>
    </location>
</feature>
<feature type="domain" description="Major facilitator superfamily (MFS) profile" evidence="8">
    <location>
        <begin position="15"/>
        <end position="393"/>
    </location>
</feature>
<keyword evidence="4 6" id="KW-1133">Transmembrane helix</keyword>
<proteinExistence type="predicted"/>
<evidence type="ECO:0000313" key="9">
    <source>
        <dbReference type="EMBL" id="GAA3990354.1"/>
    </source>
</evidence>
<dbReference type="InterPro" id="IPR020846">
    <property type="entry name" value="MFS_dom"/>
</dbReference>
<gene>
    <name evidence="9" type="ORF">GCM10022247_06330</name>
</gene>
<evidence type="ECO:0000256" key="3">
    <source>
        <dbReference type="ARBA" id="ARBA00022692"/>
    </source>
</evidence>
<evidence type="ECO:0000256" key="2">
    <source>
        <dbReference type="ARBA" id="ARBA00022448"/>
    </source>
</evidence>
<keyword evidence="5 6" id="KW-0472">Membrane</keyword>
<feature type="transmembrane region" description="Helical" evidence="6">
    <location>
        <begin position="191"/>
        <end position="211"/>
    </location>
</feature>
<feature type="transmembrane region" description="Helical" evidence="6">
    <location>
        <begin position="286"/>
        <end position="304"/>
    </location>
</feature>
<name>A0ABP7R130_9PSEU</name>
<feature type="transmembrane region" description="Helical" evidence="6">
    <location>
        <begin position="254"/>
        <end position="274"/>
    </location>
</feature>
<feature type="transmembrane region" description="Helical" evidence="6">
    <location>
        <begin position="159"/>
        <end position="179"/>
    </location>
</feature>
<comment type="subcellular location">
    <subcellularLocation>
        <location evidence="1">Cell inner membrane</location>
        <topology evidence="1">Multi-pass membrane protein</topology>
    </subcellularLocation>
</comment>
<keyword evidence="2" id="KW-0813">Transport</keyword>
<dbReference type="PANTHER" id="PTHR23501:SF191">
    <property type="entry name" value="VACUOLAR BASIC AMINO ACID TRANSPORTER 4"/>
    <property type="match status" value="1"/>
</dbReference>
<keyword evidence="7" id="KW-0732">Signal</keyword>
<feature type="transmembrane region" description="Helical" evidence="6">
    <location>
        <begin position="311"/>
        <end position="328"/>
    </location>
</feature>
<evidence type="ECO:0000256" key="4">
    <source>
        <dbReference type="ARBA" id="ARBA00022989"/>
    </source>
</evidence>
<dbReference type="Proteomes" id="UP001501747">
    <property type="component" value="Unassembled WGS sequence"/>
</dbReference>
<dbReference type="SUPFAM" id="SSF103473">
    <property type="entry name" value="MFS general substrate transporter"/>
    <property type="match status" value="1"/>
</dbReference>
<dbReference type="Gene3D" id="1.20.1250.20">
    <property type="entry name" value="MFS general substrate transporter like domains"/>
    <property type="match status" value="1"/>
</dbReference>
<dbReference type="InterPro" id="IPR011701">
    <property type="entry name" value="MFS"/>
</dbReference>
<keyword evidence="3 6" id="KW-0812">Transmembrane</keyword>
<evidence type="ECO:0000256" key="6">
    <source>
        <dbReference type="SAM" id="Phobius"/>
    </source>
</evidence>